<accession>A0A085WEZ8</accession>
<feature type="region of interest" description="Disordered" evidence="2">
    <location>
        <begin position="27"/>
        <end position="62"/>
    </location>
</feature>
<protein>
    <submittedName>
        <fullName evidence="4">Uncharacterized protein</fullName>
    </submittedName>
</protein>
<feature type="compositionally biased region" description="Low complexity" evidence="2">
    <location>
        <begin position="133"/>
        <end position="147"/>
    </location>
</feature>
<feature type="signal peptide" evidence="3">
    <location>
        <begin position="1"/>
        <end position="26"/>
    </location>
</feature>
<name>A0A085WEZ8_9BACT</name>
<reference evidence="4 5" key="1">
    <citation type="submission" date="2014-04" db="EMBL/GenBank/DDBJ databases">
        <title>Genome assembly of Hyalangium minutum DSM 14724.</title>
        <authorList>
            <person name="Sharma G."/>
            <person name="Subramanian S."/>
        </authorList>
    </citation>
    <scope>NUCLEOTIDE SEQUENCE [LARGE SCALE GENOMIC DNA]</scope>
    <source>
        <strain evidence="4 5">DSM 14724</strain>
    </source>
</reference>
<evidence type="ECO:0000256" key="3">
    <source>
        <dbReference type="SAM" id="SignalP"/>
    </source>
</evidence>
<dbReference type="Proteomes" id="UP000028725">
    <property type="component" value="Unassembled WGS sequence"/>
</dbReference>
<evidence type="ECO:0000313" key="4">
    <source>
        <dbReference type="EMBL" id="KFE66261.1"/>
    </source>
</evidence>
<evidence type="ECO:0000256" key="2">
    <source>
        <dbReference type="SAM" id="MobiDB-lite"/>
    </source>
</evidence>
<evidence type="ECO:0000313" key="5">
    <source>
        <dbReference type="Proteomes" id="UP000028725"/>
    </source>
</evidence>
<proteinExistence type="predicted"/>
<dbReference type="RefSeq" id="WP_044192950.1">
    <property type="nucleotide sequence ID" value="NZ_JMCB01000011.1"/>
</dbReference>
<organism evidence="4 5">
    <name type="scientific">Hyalangium minutum</name>
    <dbReference type="NCBI Taxonomy" id="394096"/>
    <lineage>
        <taxon>Bacteria</taxon>
        <taxon>Pseudomonadati</taxon>
        <taxon>Myxococcota</taxon>
        <taxon>Myxococcia</taxon>
        <taxon>Myxococcales</taxon>
        <taxon>Cystobacterineae</taxon>
        <taxon>Archangiaceae</taxon>
        <taxon>Hyalangium</taxon>
    </lineage>
</organism>
<dbReference type="AlphaFoldDB" id="A0A085WEZ8"/>
<keyword evidence="5" id="KW-1185">Reference proteome</keyword>
<feature type="region of interest" description="Disordered" evidence="2">
    <location>
        <begin position="127"/>
        <end position="186"/>
    </location>
</feature>
<sequence length="268" mass="26306">MRNVTLAVLGFVGLSLLLCGSGEALAQTDTTDTTDSRVQGTAPGDVRVGGTGTQTAAGGVTTASGADASSAALRQTVLQLQSEVAQLRQDLARVRSELASVAASSRSAASGTGTAAATLDAGTSGAVGGSGQAGVAPSAGGSGSSTVQDTSGGGTSAQSAVSGEPLRAGTAQETGARGAQAPDTANSGAAVVDAIYTGTVRSVSARQLVLVDEAGQPFTVELGNQTRVLRNGQRISAQELKKGTRVRATVDMLSGRNQATVVTTLTTK</sequence>
<keyword evidence="1" id="KW-0175">Coiled coil</keyword>
<dbReference type="EMBL" id="JMCB01000011">
    <property type="protein sequence ID" value="KFE66261.1"/>
    <property type="molecule type" value="Genomic_DNA"/>
</dbReference>
<feature type="coiled-coil region" evidence="1">
    <location>
        <begin position="70"/>
        <end position="104"/>
    </location>
</feature>
<feature type="chain" id="PRO_5001799797" evidence="3">
    <location>
        <begin position="27"/>
        <end position="268"/>
    </location>
</feature>
<comment type="caution">
    <text evidence="4">The sequence shown here is derived from an EMBL/GenBank/DDBJ whole genome shotgun (WGS) entry which is preliminary data.</text>
</comment>
<keyword evidence="3" id="KW-0732">Signal</keyword>
<feature type="compositionally biased region" description="Low complexity" evidence="2">
    <location>
        <begin position="53"/>
        <end position="62"/>
    </location>
</feature>
<dbReference type="OrthoDB" id="5526293at2"/>
<evidence type="ECO:0000256" key="1">
    <source>
        <dbReference type="SAM" id="Coils"/>
    </source>
</evidence>
<gene>
    <name evidence="4" type="ORF">DB31_1326</name>
</gene>